<dbReference type="AlphaFoldDB" id="A0A8H4VH50"/>
<dbReference type="EMBL" id="JAACLJ010000001">
    <property type="protein sequence ID" value="KAF4595545.1"/>
    <property type="molecule type" value="Genomic_DNA"/>
</dbReference>
<gene>
    <name evidence="1" type="ORF">GQ602_001158</name>
</gene>
<reference evidence="1 2" key="1">
    <citation type="journal article" date="2020" name="G3 (Bethesda)">
        <title>Genetic Underpinnings of Host Manipulation by Ophiocordyceps as Revealed by Comparative Transcriptomics.</title>
        <authorList>
            <person name="Will I."/>
            <person name="Das B."/>
            <person name="Trinh T."/>
            <person name="Brachmann A."/>
            <person name="Ohm R.A."/>
            <person name="de Bekker C."/>
        </authorList>
    </citation>
    <scope>NUCLEOTIDE SEQUENCE [LARGE SCALE GENOMIC DNA]</scope>
    <source>
        <strain evidence="1 2">EC05</strain>
    </source>
</reference>
<dbReference type="Proteomes" id="UP000562929">
    <property type="component" value="Unassembled WGS sequence"/>
</dbReference>
<organism evidence="1 2">
    <name type="scientific">Ophiocordyceps camponoti-floridani</name>
    <dbReference type="NCBI Taxonomy" id="2030778"/>
    <lineage>
        <taxon>Eukaryota</taxon>
        <taxon>Fungi</taxon>
        <taxon>Dikarya</taxon>
        <taxon>Ascomycota</taxon>
        <taxon>Pezizomycotina</taxon>
        <taxon>Sordariomycetes</taxon>
        <taxon>Hypocreomycetidae</taxon>
        <taxon>Hypocreales</taxon>
        <taxon>Ophiocordycipitaceae</taxon>
        <taxon>Ophiocordyceps</taxon>
    </lineage>
</organism>
<comment type="caution">
    <text evidence="1">The sequence shown here is derived from an EMBL/GenBank/DDBJ whole genome shotgun (WGS) entry which is preliminary data.</text>
</comment>
<sequence>MKVVKNADIPRHLELAIVSGFGLLQLQAYAPPTLLLRPSLSGGFQRLTNLSLASETLRPIAFISLFPFNSIWTLSQNSQTLLHSLARLSHTPNQANVSFLGTSI</sequence>
<evidence type="ECO:0000313" key="1">
    <source>
        <dbReference type="EMBL" id="KAF4595545.1"/>
    </source>
</evidence>
<evidence type="ECO:0000313" key="2">
    <source>
        <dbReference type="Proteomes" id="UP000562929"/>
    </source>
</evidence>
<protein>
    <submittedName>
        <fullName evidence="1">Uncharacterized protein</fullName>
    </submittedName>
</protein>
<name>A0A8H4VH50_9HYPO</name>
<accession>A0A8H4VH50</accession>
<keyword evidence="2" id="KW-1185">Reference proteome</keyword>
<proteinExistence type="predicted"/>